<reference evidence="6" key="1">
    <citation type="submission" date="2023-03" db="UniProtKB">
        <authorList>
            <consortium name="EnsemblPlants"/>
        </authorList>
    </citation>
    <scope>IDENTIFICATION</scope>
</reference>
<feature type="domain" description="Phytocyanin" evidence="5">
    <location>
        <begin position="81"/>
        <end position="183"/>
    </location>
</feature>
<protein>
    <recommendedName>
        <fullName evidence="5">Phytocyanin domain-containing protein</fullName>
    </recommendedName>
</protein>
<keyword evidence="4" id="KW-1133">Transmembrane helix</keyword>
<evidence type="ECO:0000256" key="3">
    <source>
        <dbReference type="SAM" id="MobiDB-lite"/>
    </source>
</evidence>
<dbReference type="GO" id="GO:0005886">
    <property type="term" value="C:plasma membrane"/>
    <property type="evidence" value="ECO:0007669"/>
    <property type="project" value="TreeGrafter"/>
</dbReference>
<keyword evidence="4" id="KW-0472">Membrane</keyword>
<dbReference type="AlphaFoldDB" id="A0A9I9DD75"/>
<evidence type="ECO:0000256" key="1">
    <source>
        <dbReference type="ARBA" id="ARBA00023157"/>
    </source>
</evidence>
<dbReference type="Pfam" id="PF02298">
    <property type="entry name" value="Cu_bind_like"/>
    <property type="match status" value="1"/>
</dbReference>
<dbReference type="PANTHER" id="PTHR33021">
    <property type="entry name" value="BLUE COPPER PROTEIN"/>
    <property type="match status" value="1"/>
</dbReference>
<evidence type="ECO:0000256" key="4">
    <source>
        <dbReference type="SAM" id="Phobius"/>
    </source>
</evidence>
<dbReference type="PANTHER" id="PTHR33021:SF264">
    <property type="entry name" value="OS05G0570900 PROTEIN"/>
    <property type="match status" value="1"/>
</dbReference>
<keyword evidence="1" id="KW-1015">Disulfide bond</keyword>
<proteinExistence type="predicted"/>
<dbReference type="Gene3D" id="2.60.40.420">
    <property type="entry name" value="Cupredoxins - blue copper proteins"/>
    <property type="match status" value="1"/>
</dbReference>
<accession>A0A9I9DD75</accession>
<organism evidence="6">
    <name type="scientific">Cucumis melo</name>
    <name type="common">Muskmelon</name>
    <dbReference type="NCBI Taxonomy" id="3656"/>
    <lineage>
        <taxon>Eukaryota</taxon>
        <taxon>Viridiplantae</taxon>
        <taxon>Streptophyta</taxon>
        <taxon>Embryophyta</taxon>
        <taxon>Tracheophyta</taxon>
        <taxon>Spermatophyta</taxon>
        <taxon>Magnoliopsida</taxon>
        <taxon>eudicotyledons</taxon>
        <taxon>Gunneridae</taxon>
        <taxon>Pentapetalae</taxon>
        <taxon>rosids</taxon>
        <taxon>fabids</taxon>
        <taxon>Cucurbitales</taxon>
        <taxon>Cucurbitaceae</taxon>
        <taxon>Benincaseae</taxon>
        <taxon>Cucumis</taxon>
    </lineage>
</organism>
<dbReference type="PROSITE" id="PS51485">
    <property type="entry name" value="PHYTOCYANIN"/>
    <property type="match status" value="1"/>
</dbReference>
<dbReference type="GO" id="GO:0009055">
    <property type="term" value="F:electron transfer activity"/>
    <property type="evidence" value="ECO:0007669"/>
    <property type="project" value="InterPro"/>
</dbReference>
<dbReference type="InterPro" id="IPR008972">
    <property type="entry name" value="Cupredoxin"/>
</dbReference>
<evidence type="ECO:0000256" key="2">
    <source>
        <dbReference type="ARBA" id="ARBA00023180"/>
    </source>
</evidence>
<evidence type="ECO:0000259" key="5">
    <source>
        <dbReference type="PROSITE" id="PS51485"/>
    </source>
</evidence>
<dbReference type="Gramene" id="MELO3C016312.2.1">
    <property type="protein sequence ID" value="MELO3C016312.2.1"/>
    <property type="gene ID" value="MELO3C016312.2"/>
</dbReference>
<dbReference type="FunFam" id="2.60.40.420:FF:000034">
    <property type="entry name" value="Cupredoxin superfamily protein"/>
    <property type="match status" value="1"/>
</dbReference>
<keyword evidence="4" id="KW-0812">Transmembrane</keyword>
<name>A0A9I9DD75_CUCME</name>
<dbReference type="InterPro" id="IPR003245">
    <property type="entry name" value="Phytocyanin_dom"/>
</dbReference>
<dbReference type="SUPFAM" id="SSF49503">
    <property type="entry name" value="Cupredoxins"/>
    <property type="match status" value="1"/>
</dbReference>
<feature type="transmembrane region" description="Helical" evidence="4">
    <location>
        <begin position="63"/>
        <end position="85"/>
    </location>
</feature>
<evidence type="ECO:0000313" key="6">
    <source>
        <dbReference type="EnsemblPlants" id="MELO3C016312.2.1"/>
    </source>
</evidence>
<keyword evidence="2" id="KW-0325">Glycoprotein</keyword>
<feature type="transmembrane region" description="Helical" evidence="4">
    <location>
        <begin position="235"/>
        <end position="256"/>
    </location>
</feature>
<dbReference type="EnsemblPlants" id="MELO3C016312.2.1">
    <property type="protein sequence ID" value="MELO3C016312.2.1"/>
    <property type="gene ID" value="MELO3C016312.2"/>
</dbReference>
<dbReference type="InterPro" id="IPR039391">
    <property type="entry name" value="Phytocyanin-like"/>
</dbReference>
<sequence length="257" mass="29099">GERRKKKEEEEEEIYIFFSKKKKRFKKYLFFFSLPSLSLKLQKRDWPKQKQRKKKMDKTIMNCCCWLVMMMMIMGSCVDAFTHIVGGSHGWRVPENVSFFDQWAKPRTFGVGDRLVFPYRAGANNLVAVKKADYDTCGEEEVIYMYFLGPTVVNLTKAGDYYYFDGIGKHCEAGQKLHIQVGTKEGSSGSDPLPFNLETFGIHTSLGPALSPQPQAESESKPQSPPGTATPPSNAFLLLPTPMLLALIIPTLFSIFL</sequence>
<feature type="region of interest" description="Disordered" evidence="3">
    <location>
        <begin position="208"/>
        <end position="232"/>
    </location>
</feature>